<evidence type="ECO:0000313" key="3">
    <source>
        <dbReference type="Proteomes" id="UP000435060"/>
    </source>
</evidence>
<organism evidence="2 3">
    <name type="scientific">Streptococcus zhangguiae</name>
    <dbReference type="NCBI Taxonomy" id="2664091"/>
    <lineage>
        <taxon>Bacteria</taxon>
        <taxon>Bacillati</taxon>
        <taxon>Bacillota</taxon>
        <taxon>Bacilli</taxon>
        <taxon>Lactobacillales</taxon>
        <taxon>Streptococcaceae</taxon>
        <taxon>Streptococcus</taxon>
    </lineage>
</organism>
<dbReference type="SUPFAM" id="SSF55729">
    <property type="entry name" value="Acyl-CoA N-acyltransferases (Nat)"/>
    <property type="match status" value="1"/>
</dbReference>
<dbReference type="CDD" id="cd04301">
    <property type="entry name" value="NAT_SF"/>
    <property type="match status" value="1"/>
</dbReference>
<dbReference type="Proteomes" id="UP000435060">
    <property type="component" value="Unassembled WGS sequence"/>
</dbReference>
<dbReference type="InterPro" id="IPR000182">
    <property type="entry name" value="GNAT_dom"/>
</dbReference>
<dbReference type="Pfam" id="PF00583">
    <property type="entry name" value="Acetyltransf_1"/>
    <property type="match status" value="1"/>
</dbReference>
<dbReference type="EMBL" id="WLCG01000003">
    <property type="protein sequence ID" value="MTB63882.1"/>
    <property type="molecule type" value="Genomic_DNA"/>
</dbReference>
<dbReference type="InterPro" id="IPR016181">
    <property type="entry name" value="Acyl_CoA_acyltransferase"/>
</dbReference>
<protein>
    <submittedName>
        <fullName evidence="2">GNAT family N-acetyltransferase</fullName>
    </submittedName>
</protein>
<comment type="caution">
    <text evidence="2">The sequence shown here is derived from an EMBL/GenBank/DDBJ whole genome shotgun (WGS) entry which is preliminary data.</text>
</comment>
<evidence type="ECO:0000259" key="1">
    <source>
        <dbReference type="PROSITE" id="PS51186"/>
    </source>
</evidence>
<evidence type="ECO:0000313" key="2">
    <source>
        <dbReference type="EMBL" id="MTB63882.1"/>
    </source>
</evidence>
<reference evidence="2 3" key="1">
    <citation type="submission" date="2019-11" db="EMBL/GenBank/DDBJ databases">
        <title>Streptococcis sp. isolated from the respiratory tract of Marmot.</title>
        <authorList>
            <person name="Zhang G."/>
        </authorList>
    </citation>
    <scope>NUCLEOTIDE SEQUENCE [LARGE SCALE GENOMIC DNA]</scope>
    <source>
        <strain evidence="3">zg-86</strain>
    </source>
</reference>
<keyword evidence="3" id="KW-1185">Reference proteome</keyword>
<dbReference type="PROSITE" id="PS51186">
    <property type="entry name" value="GNAT"/>
    <property type="match status" value="1"/>
</dbReference>
<sequence length="117" mass="13850">MNKNTFSVTLARAYAYRTLASKTRFIYQDLVPIGLFLYYDVPSENAYVLAEFFIGDSYQGKSYGTQALKMLLKQLKDEKRYPYLRLFYIKTNQAAKQFYEKETGMKMRLSWNISFII</sequence>
<dbReference type="Gene3D" id="3.40.630.30">
    <property type="match status" value="1"/>
</dbReference>
<proteinExistence type="predicted"/>
<gene>
    <name evidence="2" type="ORF">GGG87_02560</name>
</gene>
<feature type="domain" description="N-acetyltransferase" evidence="1">
    <location>
        <begin position="1"/>
        <end position="117"/>
    </location>
</feature>
<accession>A0ABW9R5B9</accession>
<name>A0ABW9R5B9_9STRE</name>